<accession>A0A3L6QPG8</accession>
<evidence type="ECO:0000313" key="2">
    <source>
        <dbReference type="EMBL" id="RLM85737.1"/>
    </source>
</evidence>
<dbReference type="EMBL" id="PQIB02000011">
    <property type="protein sequence ID" value="RLM85737.1"/>
    <property type="molecule type" value="Genomic_DNA"/>
</dbReference>
<sequence>MDERIVQQHCPPLPPFPVHAGMHPPPKLQVTQLCTCCQQSNHGHHIILDPCLPHAHEQLNSLRGPPRVCAPTNDRRPCHRVPIRHLIAKEPQRSVQLSALHVRGEHAVPSGHRLARHFVEHLPGVPKLAGRRVHVHEAGHHVPVLAGRGEHAARESVRVEGAAVGERPGARRGERREEGGEGECVGAKPVAAHESGEEREQGRRRGARPGGGAEEEVGEGRGRGAVRRGGEEEGLGAGEVGAGGGGEGEELREEEALVGEAVEEELSVELVEAAAGGGRGARAAAEVLRDEVEALLQSAGVWDVRGQVGREEGSAARGIARHVSPPGRPVAFGSVAVFPGARETGMIPVVKIWQICRHPHPNAHPMLPPPPPRYAPSWHHLRRRHCFSASAATPAPTRYRAARLAAAVRRGSVRVPRPADTYGASGV</sequence>
<feature type="compositionally biased region" description="Basic and acidic residues" evidence="1">
    <location>
        <begin position="194"/>
        <end position="203"/>
    </location>
</feature>
<feature type="compositionally biased region" description="Basic and acidic residues" evidence="1">
    <location>
        <begin position="168"/>
        <end position="179"/>
    </location>
</feature>
<comment type="caution">
    <text evidence="2">The sequence shown here is derived from an EMBL/GenBank/DDBJ whole genome shotgun (WGS) entry which is preliminary data.</text>
</comment>
<feature type="compositionally biased region" description="Acidic residues" evidence="1">
    <location>
        <begin position="247"/>
        <end position="257"/>
    </location>
</feature>
<name>A0A3L6QPG8_PANMI</name>
<evidence type="ECO:0000313" key="3">
    <source>
        <dbReference type="Proteomes" id="UP000275267"/>
    </source>
</evidence>
<reference evidence="3" key="1">
    <citation type="journal article" date="2019" name="Nat. Commun.">
        <title>The genome of broomcorn millet.</title>
        <authorList>
            <person name="Zou C."/>
            <person name="Miki D."/>
            <person name="Li D."/>
            <person name="Tang Q."/>
            <person name="Xiao L."/>
            <person name="Rajput S."/>
            <person name="Deng P."/>
            <person name="Jia W."/>
            <person name="Huang R."/>
            <person name="Zhang M."/>
            <person name="Sun Y."/>
            <person name="Hu J."/>
            <person name="Fu X."/>
            <person name="Schnable P.S."/>
            <person name="Li F."/>
            <person name="Zhang H."/>
            <person name="Feng B."/>
            <person name="Zhu X."/>
            <person name="Liu R."/>
            <person name="Schnable J.C."/>
            <person name="Zhu J.-K."/>
            <person name="Zhang H."/>
        </authorList>
    </citation>
    <scope>NUCLEOTIDE SEQUENCE [LARGE SCALE GENOMIC DNA]</scope>
</reference>
<gene>
    <name evidence="2" type="ORF">C2845_PM04G13330</name>
</gene>
<feature type="compositionally biased region" description="Gly residues" evidence="1">
    <location>
        <begin position="235"/>
        <end position="246"/>
    </location>
</feature>
<proteinExistence type="predicted"/>
<dbReference type="Proteomes" id="UP000275267">
    <property type="component" value="Unassembled WGS sequence"/>
</dbReference>
<feature type="region of interest" description="Disordered" evidence="1">
    <location>
        <begin position="148"/>
        <end position="257"/>
    </location>
</feature>
<evidence type="ECO:0000256" key="1">
    <source>
        <dbReference type="SAM" id="MobiDB-lite"/>
    </source>
</evidence>
<dbReference type="AlphaFoldDB" id="A0A3L6QPG8"/>
<keyword evidence="3" id="KW-1185">Reference proteome</keyword>
<protein>
    <submittedName>
        <fullName evidence="2">Uncharacterized protein</fullName>
    </submittedName>
</protein>
<organism evidence="2 3">
    <name type="scientific">Panicum miliaceum</name>
    <name type="common">Proso millet</name>
    <name type="synonym">Broomcorn millet</name>
    <dbReference type="NCBI Taxonomy" id="4540"/>
    <lineage>
        <taxon>Eukaryota</taxon>
        <taxon>Viridiplantae</taxon>
        <taxon>Streptophyta</taxon>
        <taxon>Embryophyta</taxon>
        <taxon>Tracheophyta</taxon>
        <taxon>Spermatophyta</taxon>
        <taxon>Magnoliopsida</taxon>
        <taxon>Liliopsida</taxon>
        <taxon>Poales</taxon>
        <taxon>Poaceae</taxon>
        <taxon>PACMAD clade</taxon>
        <taxon>Panicoideae</taxon>
        <taxon>Panicodae</taxon>
        <taxon>Paniceae</taxon>
        <taxon>Panicinae</taxon>
        <taxon>Panicum</taxon>
        <taxon>Panicum sect. Panicum</taxon>
    </lineage>
</organism>
<feature type="compositionally biased region" description="Basic and acidic residues" evidence="1">
    <location>
        <begin position="148"/>
        <end position="158"/>
    </location>
</feature>